<keyword evidence="3 12" id="KW-0378">Hydrolase</keyword>
<dbReference type="GO" id="GO:0006281">
    <property type="term" value="P:DNA repair"/>
    <property type="evidence" value="ECO:0007669"/>
    <property type="project" value="UniProtKB-KW"/>
</dbReference>
<dbReference type="Pfam" id="PF00271">
    <property type="entry name" value="Helicase_C"/>
    <property type="match status" value="1"/>
</dbReference>
<dbReference type="GO" id="GO:0005524">
    <property type="term" value="F:ATP binding"/>
    <property type="evidence" value="ECO:0007669"/>
    <property type="project" value="UniProtKB-KW"/>
</dbReference>
<dbReference type="InterPro" id="IPR055369">
    <property type="entry name" value="WH2_Lhr"/>
</dbReference>
<feature type="region of interest" description="Disordered" evidence="9">
    <location>
        <begin position="297"/>
        <end position="348"/>
    </location>
</feature>
<dbReference type="Pfam" id="PF19306">
    <property type="entry name" value="WHD_Lhr"/>
    <property type="match status" value="1"/>
</dbReference>
<dbReference type="InterPro" id="IPR055367">
    <property type="entry name" value="WH4_Lhr"/>
</dbReference>
<dbReference type="PANTHER" id="PTHR47962">
    <property type="entry name" value="ATP-DEPENDENT HELICASE LHR-RELATED-RELATED"/>
    <property type="match status" value="1"/>
</dbReference>
<feature type="domain" description="Helicase ATP-binding" evidence="10">
    <location>
        <begin position="83"/>
        <end position="276"/>
    </location>
</feature>
<dbReference type="GO" id="GO:0016887">
    <property type="term" value="F:ATP hydrolysis activity"/>
    <property type="evidence" value="ECO:0007669"/>
    <property type="project" value="TreeGrafter"/>
</dbReference>
<evidence type="ECO:0000256" key="8">
    <source>
        <dbReference type="ARBA" id="ARBA00023235"/>
    </source>
</evidence>
<dbReference type="KEGG" id="acad:UA74_24630"/>
<dbReference type="InterPro" id="IPR013701">
    <property type="entry name" value="Lhr-like_DEAD/DEAH_assoc"/>
</dbReference>
<evidence type="ECO:0000259" key="11">
    <source>
        <dbReference type="PROSITE" id="PS51194"/>
    </source>
</evidence>
<dbReference type="InterPro" id="IPR052511">
    <property type="entry name" value="ATP-dep_Helicase"/>
</dbReference>
<keyword evidence="7" id="KW-0234">DNA repair</keyword>
<dbReference type="GO" id="GO:0004386">
    <property type="term" value="F:helicase activity"/>
    <property type="evidence" value="ECO:0007669"/>
    <property type="project" value="UniProtKB-KW"/>
</dbReference>
<dbReference type="InterPro" id="IPR001650">
    <property type="entry name" value="Helicase_C-like"/>
</dbReference>
<protein>
    <submittedName>
        <fullName evidence="12">Helicase family protein</fullName>
        <ecNumber evidence="12">3.6.4.-</ecNumber>
    </submittedName>
</protein>
<evidence type="ECO:0000256" key="2">
    <source>
        <dbReference type="ARBA" id="ARBA00022763"/>
    </source>
</evidence>
<feature type="domain" description="Helicase C-terminal" evidence="11">
    <location>
        <begin position="369"/>
        <end position="660"/>
    </location>
</feature>
<dbReference type="Gene3D" id="3.40.50.300">
    <property type="entry name" value="P-loop containing nucleotide triphosphate hydrolases"/>
    <property type="match status" value="2"/>
</dbReference>
<feature type="compositionally biased region" description="Low complexity" evidence="9">
    <location>
        <begin position="482"/>
        <end position="510"/>
    </location>
</feature>
<name>A0AAC9PUC4_9PSEU</name>
<dbReference type="PROSITE" id="PS51192">
    <property type="entry name" value="HELICASE_ATP_BIND_1"/>
    <property type="match status" value="1"/>
</dbReference>
<organism evidence="12 13">
    <name type="scientific">Actinoalloteichus fjordicus</name>
    <dbReference type="NCBI Taxonomy" id="1612552"/>
    <lineage>
        <taxon>Bacteria</taxon>
        <taxon>Bacillati</taxon>
        <taxon>Actinomycetota</taxon>
        <taxon>Actinomycetes</taxon>
        <taxon>Pseudonocardiales</taxon>
        <taxon>Pseudonocardiaceae</taxon>
        <taxon>Actinoalloteichus</taxon>
    </lineage>
</organism>
<dbReference type="Proteomes" id="UP000185511">
    <property type="component" value="Chromosome"/>
</dbReference>
<sequence>MVPCRPGGFGGFALTAISPDVRASHRVEVVGVLGEDGPMSPGSGIGDPAGADAQRGLELFSPATRDWFGTTFPAPTSAQTGAWRAAARGGHALVIAPTGAGKTLAAFLWALDRLAVTGPPAEPRARCRVLYVSPMKALAVDVERNLRGPLAGIGRSATRLGLPAPDITVGMRTGDTDSATRRGFNRTPPDVLVTTPESLFLLVTSAARESLRGVATVIVDEVHAVAGGKRGAHLAVSLERLDALLVRPAQRIGLSATVRPVEEITTFLAAGAPVEVVRPVHPKEVAVRVEVPVADMSRLDEQQAEPVPPAAPANRRRGAGPGSSRPAVGAAVEDAEESGATSSAKAPAGGEAAAVPAADSVPSASIWPAVERRVLDLVRAHRSTIVFVNSRRLAERLTARLNELVAEETAAQDGARLAGPELDGEGFARVDLDRLSDLDGRAGAGAAADPDAALGPAEPDDAAEGDGSAGPSAETPDVGGATDQTSGPQTGPPTTARTPGAATGGRAVAARPGSAGAALAGAGRPAGPVRFPAEAVGQSGVATGAPSVIAKAHHGSMARAQRTEVEEELKAGMLPCVVATSSLELGIDMGAVDLVIQVEAPPSVAAGLQRVGRAGHHVDAVSTGVVLPKFRGDLVSCAIVAERMRSGAIEEIRFPRNPLDVLAQHIVAMVAMEPWSVAELAALVRRAAPFTGLPDSALHAVLDMLAGRYPSEEFGELRARIVWDRTADVLHARPGAQRLAVTSGGTIPDRGLFTVTTPGGEGEPGARVGELDEEMVYESRVGDTFLLGTSSWRVQEITHDRVIVTPAPGLPARMPFWKGDSPGRPLELGIALGGFVREIVAADPDSARRRAEAAGLDVWACDNLLAYLAEQRAATGRVPDDRTVLLERFRDELGDWQWVLHSPFGDRVNAPWALLIAARLRDRLGVDPQLVHSDDGIVLRLPAELAEEHGEHTVAAEDVLFDPDEVERLVSQEVGSSALFAARFRECAARSLLLPRWDPRRRSPLWRQRQRSAQLLTVAARYDQFPVMLETMRECLRDVYDLPGLVTVFRDASARRVEVVEVETQAPSPFARALLVGYVAMFLYGEDVPLAERRAAGLTLDATLLGELLGSEAVRDLLDPTVLTEVEAALQRTDPEYHVTDAEGVADLLRFLGDLGGEEIIARGGLLDWATELVAAGRAIEVIVAGERRWIAVEDAARYRDALGTTLPAGLPAALLTTTADALGDLLIRFARGRGPFRAAEAAARFGLGVGPVTDRLDRLRVSGRLVRGELRPVEAETAIPGGLGTPTEYCDAEVLRRLRRGSLARLRAEVEPVEPAALGRFLPDWHGVLPAPPLPAGPEETAPGLDGTSVGADDSEVGAARRGRGADGGGTASTARSRVDAASPDEVLAVIEQLAGAPLPASAVESMILGARLPDYRPAALDELTAAGEVVWCGCGPLGAGDGWLALAPADLAELILPPPAAEDPVLDTDLHRALLTALASGGLFFRGLVERIAAWSTDRGEPRQAEGDLVTALWQLVWAGLVTNDTLAPLRALLGGGAATHRPRRQAPRGRRAGLRVSRHGRPMLGASGPPTVAGRWSLVPVRETDPTRRAHAQAEALLARHGVLTRGAVEGERVPGGFAGVYRVLRAMEESGRCRRGLLVRGPGGAQFAVPGAVDGLRAFSREAGRLDGRPAASVLAAADPAQPYGAALPWPASIGAGGHRPGRKAGALIALVDGEPVLYVERGGKSLLSFTEDETALRTATAALVDVVRSGRTEPLVLSRADGEQALGSRLAAVLQQAGFRATPKGLRLRG</sequence>
<proteinExistence type="predicted"/>
<evidence type="ECO:0000256" key="9">
    <source>
        <dbReference type="SAM" id="MobiDB-lite"/>
    </source>
</evidence>
<evidence type="ECO:0000256" key="6">
    <source>
        <dbReference type="ARBA" id="ARBA00023125"/>
    </source>
</evidence>
<evidence type="ECO:0000256" key="3">
    <source>
        <dbReference type="ARBA" id="ARBA00022801"/>
    </source>
</evidence>
<evidence type="ECO:0000256" key="4">
    <source>
        <dbReference type="ARBA" id="ARBA00022806"/>
    </source>
</evidence>
<dbReference type="PROSITE" id="PS51194">
    <property type="entry name" value="HELICASE_CTER"/>
    <property type="match status" value="1"/>
</dbReference>
<dbReference type="PANTHER" id="PTHR47962:SF5">
    <property type="entry name" value="ATP-DEPENDENT HELICASE LHR-RELATED"/>
    <property type="match status" value="1"/>
</dbReference>
<dbReference type="GO" id="GO:0003677">
    <property type="term" value="F:DNA binding"/>
    <property type="evidence" value="ECO:0007669"/>
    <property type="project" value="UniProtKB-KW"/>
</dbReference>
<dbReference type="InterPro" id="IPR027417">
    <property type="entry name" value="P-loop_NTPase"/>
</dbReference>
<accession>A0AAC9PUC4</accession>
<gene>
    <name evidence="12" type="ORF">UA74_24630</name>
</gene>
<dbReference type="Pfam" id="PF08494">
    <property type="entry name" value="DEAD_assoc"/>
    <property type="match status" value="1"/>
</dbReference>
<dbReference type="InterPro" id="IPR014001">
    <property type="entry name" value="Helicase_ATP-bd"/>
</dbReference>
<evidence type="ECO:0000256" key="1">
    <source>
        <dbReference type="ARBA" id="ARBA00022741"/>
    </source>
</evidence>
<dbReference type="SMART" id="SM00490">
    <property type="entry name" value="HELICc"/>
    <property type="match status" value="1"/>
</dbReference>
<evidence type="ECO:0000313" key="12">
    <source>
        <dbReference type="EMBL" id="APU16940.1"/>
    </source>
</evidence>
<keyword evidence="13" id="KW-1185">Reference proteome</keyword>
<keyword evidence="4 12" id="KW-0347">Helicase</keyword>
<dbReference type="InterPro" id="IPR055368">
    <property type="entry name" value="WH3_Lhr"/>
</dbReference>
<feature type="region of interest" description="Disordered" evidence="9">
    <location>
        <begin position="1332"/>
        <end position="1380"/>
    </location>
</feature>
<feature type="region of interest" description="Disordered" evidence="9">
    <location>
        <begin position="164"/>
        <end position="188"/>
    </location>
</feature>
<dbReference type="Pfam" id="PF23234">
    <property type="entry name" value="WHD_4th_Lhr"/>
    <property type="match status" value="1"/>
</dbReference>
<feature type="region of interest" description="Disordered" evidence="9">
    <location>
        <begin position="441"/>
        <end position="510"/>
    </location>
</feature>
<dbReference type="SUPFAM" id="SSF52540">
    <property type="entry name" value="P-loop containing nucleoside triphosphate hydrolases"/>
    <property type="match status" value="1"/>
</dbReference>
<evidence type="ECO:0000256" key="5">
    <source>
        <dbReference type="ARBA" id="ARBA00022840"/>
    </source>
</evidence>
<keyword evidence="1" id="KW-0547">Nucleotide-binding</keyword>
<dbReference type="EMBL" id="CP016076">
    <property type="protein sequence ID" value="APU16940.1"/>
    <property type="molecule type" value="Genomic_DNA"/>
</dbReference>
<keyword evidence="5" id="KW-0067">ATP-binding</keyword>
<dbReference type="SMART" id="SM00487">
    <property type="entry name" value="DEXDc"/>
    <property type="match status" value="1"/>
</dbReference>
<evidence type="ECO:0000259" key="10">
    <source>
        <dbReference type="PROSITE" id="PS51192"/>
    </source>
</evidence>
<keyword evidence="6" id="KW-0238">DNA-binding</keyword>
<dbReference type="EC" id="3.6.4.-" evidence="12"/>
<dbReference type="InterPro" id="IPR045628">
    <property type="entry name" value="Lhr_WH_dom"/>
</dbReference>
<keyword evidence="8" id="KW-0413">Isomerase</keyword>
<feature type="compositionally biased region" description="Low complexity" evidence="9">
    <location>
        <begin position="444"/>
        <end position="457"/>
    </location>
</feature>
<dbReference type="Pfam" id="PF23236">
    <property type="entry name" value="WHD_2nd_Lhr"/>
    <property type="match status" value="1"/>
</dbReference>
<evidence type="ECO:0000256" key="7">
    <source>
        <dbReference type="ARBA" id="ARBA00023204"/>
    </source>
</evidence>
<evidence type="ECO:0000313" key="13">
    <source>
        <dbReference type="Proteomes" id="UP000185511"/>
    </source>
</evidence>
<keyword evidence="2" id="KW-0227">DNA damage</keyword>
<dbReference type="InterPro" id="IPR011545">
    <property type="entry name" value="DEAD/DEAH_box_helicase_dom"/>
</dbReference>
<dbReference type="Pfam" id="PF23235">
    <property type="entry name" value="WHD_3rd_Lhr"/>
    <property type="match status" value="1"/>
</dbReference>
<dbReference type="Pfam" id="PF00270">
    <property type="entry name" value="DEAD"/>
    <property type="match status" value="1"/>
</dbReference>
<reference evidence="13" key="1">
    <citation type="submission" date="2016-06" db="EMBL/GenBank/DDBJ databases">
        <title>Complete genome sequence of Actinoalloteichus fjordicus DSM 46855 (=ADI127-17), type strain of the new species Actinoalloteichus fjordicus.</title>
        <authorList>
            <person name="Ruckert C."/>
            <person name="Nouioui I."/>
            <person name="Willmese J."/>
            <person name="van Wezel G."/>
            <person name="Klenk H.-P."/>
            <person name="Kalinowski J."/>
            <person name="Zotchev S.B."/>
        </authorList>
    </citation>
    <scope>NUCLEOTIDE SEQUENCE [LARGE SCALE GENOMIC DNA]</scope>
    <source>
        <strain evidence="13">ADI127-7</strain>
    </source>
</reference>